<dbReference type="Gene3D" id="3.40.190.290">
    <property type="match status" value="1"/>
</dbReference>
<evidence type="ECO:0000256" key="3">
    <source>
        <dbReference type="ARBA" id="ARBA00023125"/>
    </source>
</evidence>
<dbReference type="Pfam" id="PF03466">
    <property type="entry name" value="LysR_substrate"/>
    <property type="match status" value="1"/>
</dbReference>
<evidence type="ECO:0000313" key="8">
    <source>
        <dbReference type="Proteomes" id="UP000188235"/>
    </source>
</evidence>
<reference evidence="7 8" key="1">
    <citation type="journal article" date="2008" name="Int. J. Syst. Evol. Microbiol.">
        <title>Tessaracoccus flavescens sp. nov., isolated from marine sediment.</title>
        <authorList>
            <person name="Lee D.W."/>
            <person name="Lee S.D."/>
        </authorList>
    </citation>
    <scope>NUCLEOTIDE SEQUENCE [LARGE SCALE GENOMIC DNA]</scope>
    <source>
        <strain evidence="7 8">SST-39T</strain>
    </source>
</reference>
<keyword evidence="8" id="KW-1185">Reference proteome</keyword>
<accession>A0A1Q2D1V6</accession>
<dbReference type="PANTHER" id="PTHR30346">
    <property type="entry name" value="TRANSCRIPTIONAL DUAL REGULATOR HCAR-RELATED"/>
    <property type="match status" value="1"/>
</dbReference>
<dbReference type="InterPro" id="IPR005119">
    <property type="entry name" value="LysR_subst-bd"/>
</dbReference>
<feature type="compositionally biased region" description="Basic and acidic residues" evidence="5">
    <location>
        <begin position="186"/>
        <end position="206"/>
    </location>
</feature>
<dbReference type="EMBL" id="CP019607">
    <property type="protein sequence ID" value="AQP52368.1"/>
    <property type="molecule type" value="Genomic_DNA"/>
</dbReference>
<dbReference type="KEGG" id="tfa:BW733_17600"/>
<gene>
    <name evidence="7" type="ORF">BW733_17600</name>
</gene>
<dbReference type="GO" id="GO:0032993">
    <property type="term" value="C:protein-DNA complex"/>
    <property type="evidence" value="ECO:0007669"/>
    <property type="project" value="TreeGrafter"/>
</dbReference>
<organism evidence="7 8">
    <name type="scientific">Tessaracoccus flavescens</name>
    <dbReference type="NCBI Taxonomy" id="399497"/>
    <lineage>
        <taxon>Bacteria</taxon>
        <taxon>Bacillati</taxon>
        <taxon>Actinomycetota</taxon>
        <taxon>Actinomycetes</taxon>
        <taxon>Propionibacteriales</taxon>
        <taxon>Propionibacteriaceae</taxon>
        <taxon>Tessaracoccus</taxon>
    </lineage>
</organism>
<evidence type="ECO:0000313" key="7">
    <source>
        <dbReference type="EMBL" id="AQP52368.1"/>
    </source>
</evidence>
<dbReference type="STRING" id="399497.BW733_17600"/>
<keyword evidence="2" id="KW-0805">Transcription regulation</keyword>
<dbReference type="RefSeq" id="WP_077352557.1">
    <property type="nucleotide sequence ID" value="NZ_CP019607.1"/>
</dbReference>
<evidence type="ECO:0000256" key="4">
    <source>
        <dbReference type="ARBA" id="ARBA00023163"/>
    </source>
</evidence>
<keyword evidence="3" id="KW-0238">DNA-binding</keyword>
<keyword evidence="4" id="KW-0804">Transcription</keyword>
<evidence type="ECO:0000256" key="1">
    <source>
        <dbReference type="ARBA" id="ARBA00009437"/>
    </source>
</evidence>
<evidence type="ECO:0000256" key="2">
    <source>
        <dbReference type="ARBA" id="ARBA00023015"/>
    </source>
</evidence>
<feature type="compositionally biased region" description="Basic residues" evidence="5">
    <location>
        <begin position="209"/>
        <end position="223"/>
    </location>
</feature>
<evidence type="ECO:0000256" key="5">
    <source>
        <dbReference type="SAM" id="MobiDB-lite"/>
    </source>
</evidence>
<dbReference type="SUPFAM" id="SSF53850">
    <property type="entry name" value="Periplasmic binding protein-like II"/>
    <property type="match status" value="1"/>
</dbReference>
<dbReference type="PANTHER" id="PTHR30346:SF0">
    <property type="entry name" value="HCA OPERON TRANSCRIPTIONAL ACTIVATOR HCAR"/>
    <property type="match status" value="1"/>
</dbReference>
<sequence>MTTPEQPHEPPASLRIAYVPGVTLTKWRRIWAERFPEDELTIREVTEKDQRAVLIEDVADMCFIRLPIDREDLHAIPLYEEQPVVWMSKDHLLAALDEVSPADLEDVTVLHDAEPGSIELATYCAAVLRVPMSIARSGSRRDLIYLPALEEPTTTVALAWRTDNANPLIDEFIGVVRGRSVNSSRSQRERGEAVPRKAAGRQERPARAPQRRRARNPRGRGHR</sequence>
<dbReference type="GO" id="GO:0003677">
    <property type="term" value="F:DNA binding"/>
    <property type="evidence" value="ECO:0007669"/>
    <property type="project" value="UniProtKB-KW"/>
</dbReference>
<feature type="domain" description="LysR substrate-binding" evidence="6">
    <location>
        <begin position="12"/>
        <end position="112"/>
    </location>
</feature>
<protein>
    <recommendedName>
        <fullName evidence="6">LysR substrate-binding domain-containing protein</fullName>
    </recommendedName>
</protein>
<name>A0A1Q2D1V6_9ACTN</name>
<dbReference type="Proteomes" id="UP000188235">
    <property type="component" value="Chromosome"/>
</dbReference>
<dbReference type="OrthoDB" id="3388207at2"/>
<feature type="region of interest" description="Disordered" evidence="5">
    <location>
        <begin position="180"/>
        <end position="223"/>
    </location>
</feature>
<evidence type="ECO:0000259" key="6">
    <source>
        <dbReference type="Pfam" id="PF03466"/>
    </source>
</evidence>
<comment type="similarity">
    <text evidence="1">Belongs to the LysR transcriptional regulatory family.</text>
</comment>
<proteinExistence type="inferred from homology"/>
<dbReference type="GO" id="GO:0003700">
    <property type="term" value="F:DNA-binding transcription factor activity"/>
    <property type="evidence" value="ECO:0007669"/>
    <property type="project" value="TreeGrafter"/>
</dbReference>
<dbReference type="AlphaFoldDB" id="A0A1Q2D1V6"/>